<keyword evidence="1" id="KW-0732">Signal</keyword>
<evidence type="ECO:0000256" key="1">
    <source>
        <dbReference type="SAM" id="SignalP"/>
    </source>
</evidence>
<comment type="caution">
    <text evidence="2">The sequence shown here is derived from an EMBL/GenBank/DDBJ whole genome shotgun (WGS) entry which is preliminary data.</text>
</comment>
<organism evidence="2 3">
    <name type="scientific">Paenibacillus alvei</name>
    <name type="common">Bacillus alvei</name>
    <dbReference type="NCBI Taxonomy" id="44250"/>
    <lineage>
        <taxon>Bacteria</taxon>
        <taxon>Bacillati</taxon>
        <taxon>Bacillota</taxon>
        <taxon>Bacilli</taxon>
        <taxon>Bacillales</taxon>
        <taxon>Paenibacillaceae</taxon>
        <taxon>Paenibacillus</taxon>
    </lineage>
</organism>
<dbReference type="AlphaFoldDB" id="A0AAP7DK28"/>
<dbReference type="SUPFAM" id="SSF89260">
    <property type="entry name" value="Collagen-binding domain"/>
    <property type="match status" value="1"/>
</dbReference>
<accession>A0AAP7DK28</accession>
<reference evidence="2 3" key="1">
    <citation type="submission" date="2020-05" db="EMBL/GenBank/DDBJ databases">
        <title>Whole genome sequencing and identification of novel metabolites from Paenibacillus alvei strain JR949.</title>
        <authorList>
            <person name="Rajendhran J."/>
            <person name="Sree Pranav P."/>
            <person name="Mahalakshmi B."/>
            <person name="Karthikeyan R."/>
        </authorList>
    </citation>
    <scope>NUCLEOTIDE SEQUENCE [LARGE SCALE GENOMIC DNA]</scope>
    <source>
        <strain evidence="2 3">JR949</strain>
    </source>
</reference>
<proteinExistence type="predicted"/>
<dbReference type="EMBL" id="JABFOR010000024">
    <property type="protein sequence ID" value="NOJ72321.1"/>
    <property type="molecule type" value="Genomic_DNA"/>
</dbReference>
<name>A0AAP7DK28_PAEAL</name>
<feature type="chain" id="PRO_5043009440" evidence="1">
    <location>
        <begin position="26"/>
        <end position="174"/>
    </location>
</feature>
<dbReference type="Gene3D" id="2.60.120.380">
    <property type="match status" value="1"/>
</dbReference>
<dbReference type="Proteomes" id="UP000552038">
    <property type="component" value="Unassembled WGS sequence"/>
</dbReference>
<protein>
    <submittedName>
        <fullName evidence="2">Uncharacterized protein</fullName>
    </submittedName>
</protein>
<sequence length="174" mass="19393">MKKALIVFGTTAALLVGVLSPTSFAAENVGGNVPQNGMSSAVAKIKIVNESEPNDSFTKATRFSFDDYVTPDDQYYVILNGRMSSDSDFDNFRFQAPKTGDFTIDCGVYQDVPAGDLEVVLYSKGGSVLKSKKLNSRGELRFDYQLTKDQVYYIGVESMYRKPFDYTIDFFEVK</sequence>
<dbReference type="RefSeq" id="WP_171417889.1">
    <property type="nucleotide sequence ID" value="NZ_JABFOR010000024.1"/>
</dbReference>
<feature type="signal peptide" evidence="1">
    <location>
        <begin position="1"/>
        <end position="25"/>
    </location>
</feature>
<gene>
    <name evidence="2" type="ORF">HMI46_17385</name>
</gene>
<evidence type="ECO:0000313" key="2">
    <source>
        <dbReference type="EMBL" id="NOJ72321.1"/>
    </source>
</evidence>
<evidence type="ECO:0000313" key="3">
    <source>
        <dbReference type="Proteomes" id="UP000552038"/>
    </source>
</evidence>